<dbReference type="PROSITE" id="PS51257">
    <property type="entry name" value="PROKAR_LIPOPROTEIN"/>
    <property type="match status" value="1"/>
</dbReference>
<evidence type="ECO:0000313" key="3">
    <source>
        <dbReference type="Proteomes" id="UP000193144"/>
    </source>
</evidence>
<proteinExistence type="predicted"/>
<dbReference type="EMBL" id="MCFA01000021">
    <property type="protein sequence ID" value="ORY15943.1"/>
    <property type="molecule type" value="Genomic_DNA"/>
</dbReference>
<feature type="transmembrane region" description="Helical" evidence="1">
    <location>
        <begin position="20"/>
        <end position="43"/>
    </location>
</feature>
<gene>
    <name evidence="2" type="ORF">BCR34DRAFT_143413</name>
</gene>
<protein>
    <submittedName>
        <fullName evidence="2">Uncharacterized protein</fullName>
    </submittedName>
</protein>
<evidence type="ECO:0000313" key="2">
    <source>
        <dbReference type="EMBL" id="ORY15943.1"/>
    </source>
</evidence>
<comment type="caution">
    <text evidence="2">The sequence shown here is derived from an EMBL/GenBank/DDBJ whole genome shotgun (WGS) entry which is preliminary data.</text>
</comment>
<evidence type="ECO:0000256" key="1">
    <source>
        <dbReference type="SAM" id="Phobius"/>
    </source>
</evidence>
<keyword evidence="1" id="KW-1133">Transmembrane helix</keyword>
<reference evidence="2 3" key="1">
    <citation type="submission" date="2016-07" db="EMBL/GenBank/DDBJ databases">
        <title>Pervasive Adenine N6-methylation of Active Genes in Fungi.</title>
        <authorList>
            <consortium name="DOE Joint Genome Institute"/>
            <person name="Mondo S.J."/>
            <person name="Dannebaum R.O."/>
            <person name="Kuo R.C."/>
            <person name="Labutti K."/>
            <person name="Haridas S."/>
            <person name="Kuo A."/>
            <person name="Salamov A."/>
            <person name="Ahrendt S.R."/>
            <person name="Lipzen A."/>
            <person name="Sullivan W."/>
            <person name="Andreopoulos W.B."/>
            <person name="Clum A."/>
            <person name="Lindquist E."/>
            <person name="Daum C."/>
            <person name="Ramamoorthy G.K."/>
            <person name="Gryganskyi A."/>
            <person name="Culley D."/>
            <person name="Magnuson J.K."/>
            <person name="James T.Y."/>
            <person name="O'Malley M.A."/>
            <person name="Stajich J.E."/>
            <person name="Spatafora J.W."/>
            <person name="Visel A."/>
            <person name="Grigoriev I.V."/>
        </authorList>
    </citation>
    <scope>NUCLEOTIDE SEQUENCE [LARGE SCALE GENOMIC DNA]</scope>
    <source>
        <strain evidence="2 3">CBS 115471</strain>
    </source>
</reference>
<organism evidence="2 3">
    <name type="scientific">Clohesyomyces aquaticus</name>
    <dbReference type="NCBI Taxonomy" id="1231657"/>
    <lineage>
        <taxon>Eukaryota</taxon>
        <taxon>Fungi</taxon>
        <taxon>Dikarya</taxon>
        <taxon>Ascomycota</taxon>
        <taxon>Pezizomycotina</taxon>
        <taxon>Dothideomycetes</taxon>
        <taxon>Pleosporomycetidae</taxon>
        <taxon>Pleosporales</taxon>
        <taxon>Lindgomycetaceae</taxon>
        <taxon>Clohesyomyces</taxon>
    </lineage>
</organism>
<keyword evidence="3" id="KW-1185">Reference proteome</keyword>
<accession>A0A1Y2A089</accession>
<name>A0A1Y2A089_9PLEO</name>
<keyword evidence="1" id="KW-0472">Membrane</keyword>
<dbReference type="AlphaFoldDB" id="A0A1Y2A089"/>
<dbReference type="Proteomes" id="UP000193144">
    <property type="component" value="Unassembled WGS sequence"/>
</dbReference>
<keyword evidence="1" id="KW-0812">Transmembrane</keyword>
<sequence length="101" mass="11583">MFSRPGVANPHWVALSCPAHLYPPCFWINCLPYTVMASSLVLMASKLSLWGTQSLECLIAFSIALNCFFWYTSFCSRMQMPPYHGALDKCRRWRVTSELAR</sequence>
<feature type="transmembrane region" description="Helical" evidence="1">
    <location>
        <begin position="55"/>
        <end position="72"/>
    </location>
</feature>